<dbReference type="GO" id="GO:0004519">
    <property type="term" value="F:endonuclease activity"/>
    <property type="evidence" value="ECO:0007669"/>
    <property type="project" value="UniProtKB-KW"/>
</dbReference>
<dbReference type="Proteomes" id="UP000230671">
    <property type="component" value="Unassembled WGS sequence"/>
</dbReference>
<dbReference type="InterPro" id="IPR035901">
    <property type="entry name" value="GIY-YIG_endonuc_sf"/>
</dbReference>
<dbReference type="SUPFAM" id="SSF82771">
    <property type="entry name" value="GIY-YIG endonuclease"/>
    <property type="match status" value="1"/>
</dbReference>
<keyword evidence="3" id="KW-0255">Endonuclease</keyword>
<sequence>MAYVYILKSLKNKKYYIGSTEDLERRIKEHNNGQGGIFSKINGPWELVSFKKCRSIQEARLQEKKVKSYKSGEAFKKIINGEVAEWSKAARC</sequence>
<feature type="domain" description="GIY-YIG" evidence="2">
    <location>
        <begin position="1"/>
        <end position="77"/>
    </location>
</feature>
<comment type="similarity">
    <text evidence="1">Belongs to the UPF0213 family.</text>
</comment>
<reference evidence="3 4" key="1">
    <citation type="submission" date="2017-09" db="EMBL/GenBank/DDBJ databases">
        <title>Depth-based differentiation of microbial function through sediment-hosted aquifers and enrichment of novel symbionts in the deep terrestrial subsurface.</title>
        <authorList>
            <person name="Probst A.J."/>
            <person name="Ladd B."/>
            <person name="Jarett J.K."/>
            <person name="Geller-Mcgrath D.E."/>
            <person name="Sieber C.M."/>
            <person name="Emerson J.B."/>
            <person name="Anantharaman K."/>
            <person name="Thomas B.C."/>
            <person name="Malmstrom R."/>
            <person name="Stieglmeier M."/>
            <person name="Klingl A."/>
            <person name="Woyke T."/>
            <person name="Ryan C.M."/>
            <person name="Banfield J.F."/>
        </authorList>
    </citation>
    <scope>NUCLEOTIDE SEQUENCE [LARGE SCALE GENOMIC DNA]</scope>
    <source>
        <strain evidence="3">CG23_combo_of_CG06-09_8_20_14_all_41_73</strain>
    </source>
</reference>
<keyword evidence="3" id="KW-0378">Hydrolase</keyword>
<dbReference type="Gene3D" id="3.40.1440.10">
    <property type="entry name" value="GIY-YIG endonuclease"/>
    <property type="match status" value="1"/>
</dbReference>
<evidence type="ECO:0000313" key="3">
    <source>
        <dbReference type="EMBL" id="PIP50701.1"/>
    </source>
</evidence>
<dbReference type="AlphaFoldDB" id="A0A2H0AZB7"/>
<evidence type="ECO:0000259" key="2">
    <source>
        <dbReference type="PROSITE" id="PS50164"/>
    </source>
</evidence>
<dbReference type="Pfam" id="PF01541">
    <property type="entry name" value="GIY-YIG"/>
    <property type="match status" value="1"/>
</dbReference>
<organism evidence="3 4">
    <name type="scientific">Candidatus Berkelbacteria bacterium CG23_combo_of_CG06-09_8_20_14_all_41_73</name>
    <dbReference type="NCBI Taxonomy" id="1974519"/>
    <lineage>
        <taxon>Bacteria</taxon>
        <taxon>Candidatus Berkelbacteria</taxon>
    </lineage>
</organism>
<dbReference type="PROSITE" id="PS50164">
    <property type="entry name" value="GIY_YIG"/>
    <property type="match status" value="1"/>
</dbReference>
<accession>A0A2H0AZB7</accession>
<dbReference type="InterPro" id="IPR050190">
    <property type="entry name" value="UPF0213_domain"/>
</dbReference>
<gene>
    <name evidence="3" type="ORF">COX11_02770</name>
</gene>
<comment type="caution">
    <text evidence="3">The sequence shown here is derived from an EMBL/GenBank/DDBJ whole genome shotgun (WGS) entry which is preliminary data.</text>
</comment>
<protein>
    <submittedName>
        <fullName evidence="3">Endonuclease</fullName>
    </submittedName>
</protein>
<dbReference type="InterPro" id="IPR000305">
    <property type="entry name" value="GIY-YIG_endonuc"/>
</dbReference>
<proteinExistence type="inferred from homology"/>
<dbReference type="CDD" id="cd10449">
    <property type="entry name" value="GIY-YIG_SLX1_like"/>
    <property type="match status" value="1"/>
</dbReference>
<dbReference type="PANTHER" id="PTHR34477">
    <property type="entry name" value="UPF0213 PROTEIN YHBQ"/>
    <property type="match status" value="1"/>
</dbReference>
<dbReference type="PANTHER" id="PTHR34477:SF1">
    <property type="entry name" value="UPF0213 PROTEIN YHBQ"/>
    <property type="match status" value="1"/>
</dbReference>
<name>A0A2H0AZB7_9BACT</name>
<evidence type="ECO:0000313" key="4">
    <source>
        <dbReference type="Proteomes" id="UP000230671"/>
    </source>
</evidence>
<dbReference type="EMBL" id="PCSO01000113">
    <property type="protein sequence ID" value="PIP50701.1"/>
    <property type="molecule type" value="Genomic_DNA"/>
</dbReference>
<evidence type="ECO:0000256" key="1">
    <source>
        <dbReference type="ARBA" id="ARBA00007435"/>
    </source>
</evidence>
<keyword evidence="3" id="KW-0540">Nuclease</keyword>